<evidence type="ECO:0000256" key="2">
    <source>
        <dbReference type="SAM" id="Phobius"/>
    </source>
</evidence>
<dbReference type="PRINTS" id="PR00702">
    <property type="entry name" value="ACRIFLAVINRP"/>
</dbReference>
<dbReference type="EMBL" id="VWOJ01000001">
    <property type="protein sequence ID" value="KAA5804966.1"/>
    <property type="molecule type" value="Genomic_DNA"/>
</dbReference>
<feature type="transmembrane region" description="Helical" evidence="2">
    <location>
        <begin position="427"/>
        <end position="457"/>
    </location>
</feature>
<dbReference type="InterPro" id="IPR001036">
    <property type="entry name" value="Acrflvin-R"/>
</dbReference>
<evidence type="ECO:0000313" key="4">
    <source>
        <dbReference type="Proteomes" id="UP000325122"/>
    </source>
</evidence>
<protein>
    <submittedName>
        <fullName evidence="3">Efflux RND transporter permease subunit</fullName>
    </submittedName>
</protein>
<feature type="transmembrane region" description="Helical" evidence="2">
    <location>
        <begin position="345"/>
        <end position="368"/>
    </location>
</feature>
<dbReference type="Gene3D" id="3.30.70.1320">
    <property type="entry name" value="Multidrug efflux transporter AcrB pore domain like"/>
    <property type="match status" value="1"/>
</dbReference>
<dbReference type="AlphaFoldDB" id="A0A5M6ZJH7"/>
<feature type="transmembrane region" description="Helical" evidence="2">
    <location>
        <begin position="897"/>
        <end position="917"/>
    </location>
</feature>
<proteinExistence type="predicted"/>
<feature type="transmembrane region" description="Helical" evidence="2">
    <location>
        <begin position="871"/>
        <end position="890"/>
    </location>
</feature>
<organism evidence="3 4">
    <name type="scientific">Alkalicaulis satelles</name>
    <dbReference type="NCBI Taxonomy" id="2609175"/>
    <lineage>
        <taxon>Bacteria</taxon>
        <taxon>Pseudomonadati</taxon>
        <taxon>Pseudomonadota</taxon>
        <taxon>Alphaproteobacteria</taxon>
        <taxon>Maricaulales</taxon>
        <taxon>Maricaulaceae</taxon>
        <taxon>Alkalicaulis</taxon>
    </lineage>
</organism>
<keyword evidence="2" id="KW-0812">Transmembrane</keyword>
<dbReference type="Pfam" id="PF00873">
    <property type="entry name" value="ACR_tran"/>
    <property type="match status" value="1"/>
</dbReference>
<evidence type="ECO:0000256" key="1">
    <source>
        <dbReference type="SAM" id="MobiDB-lite"/>
    </source>
</evidence>
<dbReference type="PANTHER" id="PTHR32063">
    <property type="match status" value="1"/>
</dbReference>
<feature type="transmembrane region" description="Helical" evidence="2">
    <location>
        <begin position="22"/>
        <end position="40"/>
    </location>
</feature>
<dbReference type="SUPFAM" id="SSF82866">
    <property type="entry name" value="Multidrug efflux transporter AcrB transmembrane domain"/>
    <property type="match status" value="2"/>
</dbReference>
<dbReference type="SUPFAM" id="SSF82714">
    <property type="entry name" value="Multidrug efflux transporter AcrB TolC docking domain, DN and DC subdomains"/>
    <property type="match status" value="2"/>
</dbReference>
<sequence length="1082" mass="119082">MVQRPGESVHKGILAWWARNSVAANLLMIIAFVGGIIGFLQLQREVFPSGVFNGASVSVAWPGAAPQEVEEQIILRIEEAVANLPGVNRITATAFEGRGVVNIEGRRNLDANEFVNEIKLRVDSINNLPADAFRPVVQRWESQQQMYMVALHGDVDRRELQRLAREIRDEIGSQVGEASIVNTMAYLPEEVAIEVSEDALRRYGLTFSEVAQAIRASSLNASAGAVRTAQGRIQLTSRQLADTAEQFGDIIIRQTPDGSTIRVRDVARVTDGLVDVDFSGTFNGQTMVLIDVRTTGEIDVVRLSAQMERYVERKRGELPSSVTLSNWFDMSDAYHSRMDSISNSAMIGLTLVLIVLVLFLRPIVAFWVTVGIATAFAGGLLLLPMLGVTLNMLSLFAFLIVIGVVVDDAIIVGENIHTRVERGERGLTAAVVGVQMVAKPVLFAVITTMMAFAPWMLLSGPEVQFTRQISLVVIAALTFSLIEALLILPSHLSHLKPQRLDGAFGPLLRTQRAISEGLVTFARRVYAPVLALAIRMRYFTVLAFVMMFTLAIMLMNTGYVPFRFMPEVENELVQVNITLPEGAPWSRLEDVRTQLERAAVQLNDHYAERFPGFDMVQGAAVIANQSSVRAWIQITSPEDRPQPIPMSEIAQTLREAMGPVPDAEEIDFDFTISENITGVQFAVNHPDLDVLREAAADLKAHLHTYSATYDIVDNLQTSAEEMRFSLRPDARALGLTLADVTSQVRQAFYGVEVQRLPRGGEDVRVMVRYPRELRDSLDAVRDLRIRTPDGREIPLASVAEVEFAPGISRINRRERQRTVTVSAQLSDPDAAGDIRRDLRENFFPEWKERHPGVTEGALGDVEGQAQFMQEILILQILVMGSMYVLLAIAFRSYAQPLLIMTAIPFAFAGAVFGHLAFNMPIALFSFFGVGAAAGVVINNNLVMVDFVNRLRERGVGAFQSLVETGVQRFRPILLTTLTTFLGILPMMAERSTQAQFLKPMVVAIGFGVVFALFLTLFFVPALYAMGVDIKRGVLSLWRGERVPGIGSDWDGLDAQGIDVAGGPGEAGARQRPGGDTAPQPAE</sequence>
<dbReference type="GO" id="GO:0042910">
    <property type="term" value="F:xenobiotic transmembrane transporter activity"/>
    <property type="evidence" value="ECO:0007669"/>
    <property type="project" value="TreeGrafter"/>
</dbReference>
<reference evidence="3 4" key="1">
    <citation type="submission" date="2019-09" db="EMBL/GenBank/DDBJ databases">
        <authorList>
            <person name="Kevbrin V."/>
            <person name="Grouzdev D.S."/>
        </authorList>
    </citation>
    <scope>NUCLEOTIDE SEQUENCE [LARGE SCALE GENOMIC DNA]</scope>
    <source>
        <strain evidence="3 4">G-192</strain>
    </source>
</reference>
<feature type="transmembrane region" description="Helical" evidence="2">
    <location>
        <begin position="538"/>
        <end position="562"/>
    </location>
</feature>
<feature type="transmembrane region" description="Helical" evidence="2">
    <location>
        <begin position="969"/>
        <end position="988"/>
    </location>
</feature>
<dbReference type="Gene3D" id="3.30.2090.10">
    <property type="entry name" value="Multidrug efflux transporter AcrB TolC docking domain, DN and DC subdomains"/>
    <property type="match status" value="2"/>
</dbReference>
<feature type="transmembrane region" description="Helical" evidence="2">
    <location>
        <begin position="1000"/>
        <end position="1023"/>
    </location>
</feature>
<dbReference type="Gene3D" id="3.30.70.1440">
    <property type="entry name" value="Multidrug efflux transporter AcrB pore domain"/>
    <property type="match status" value="1"/>
</dbReference>
<keyword evidence="2" id="KW-0472">Membrane</keyword>
<accession>A0A5M6ZJH7</accession>
<evidence type="ECO:0000313" key="3">
    <source>
        <dbReference type="EMBL" id="KAA5804966.1"/>
    </source>
</evidence>
<feature type="transmembrane region" description="Helical" evidence="2">
    <location>
        <begin position="923"/>
        <end position="948"/>
    </location>
</feature>
<name>A0A5M6ZJH7_9PROT</name>
<dbReference type="Proteomes" id="UP000325122">
    <property type="component" value="Unassembled WGS sequence"/>
</dbReference>
<dbReference type="Gene3D" id="3.30.70.1430">
    <property type="entry name" value="Multidrug efflux transporter AcrB pore domain"/>
    <property type="match status" value="2"/>
</dbReference>
<feature type="transmembrane region" description="Helical" evidence="2">
    <location>
        <begin position="469"/>
        <end position="488"/>
    </location>
</feature>
<dbReference type="InterPro" id="IPR027463">
    <property type="entry name" value="AcrB_DN_DC_subdom"/>
</dbReference>
<dbReference type="SUPFAM" id="SSF82693">
    <property type="entry name" value="Multidrug efflux transporter AcrB pore domain, PN1, PN2, PC1 and PC2 subdomains"/>
    <property type="match status" value="1"/>
</dbReference>
<gene>
    <name evidence="3" type="ORF">F1654_02935</name>
</gene>
<keyword evidence="2" id="KW-1133">Transmembrane helix</keyword>
<comment type="caution">
    <text evidence="3">The sequence shown here is derived from an EMBL/GenBank/DDBJ whole genome shotgun (WGS) entry which is preliminary data.</text>
</comment>
<dbReference type="GO" id="GO:0005886">
    <property type="term" value="C:plasma membrane"/>
    <property type="evidence" value="ECO:0007669"/>
    <property type="project" value="TreeGrafter"/>
</dbReference>
<feature type="region of interest" description="Disordered" evidence="1">
    <location>
        <begin position="1055"/>
        <end position="1082"/>
    </location>
</feature>
<dbReference type="Gene3D" id="1.20.1640.10">
    <property type="entry name" value="Multidrug efflux transporter AcrB transmembrane domain"/>
    <property type="match status" value="2"/>
</dbReference>
<keyword evidence="4" id="KW-1185">Reference proteome</keyword>
<dbReference type="PANTHER" id="PTHR32063:SF33">
    <property type="entry name" value="RND SUPERFAMILY EFFLUX PUMP PERMEASE COMPONENT"/>
    <property type="match status" value="1"/>
</dbReference>
<dbReference type="RefSeq" id="WP_150021997.1">
    <property type="nucleotide sequence ID" value="NZ_VWOJ01000001.1"/>
</dbReference>